<gene>
    <name evidence="2" type="ORF">FVP33_09815</name>
</gene>
<keyword evidence="3" id="KW-1185">Reference proteome</keyword>
<keyword evidence="1" id="KW-0812">Transmembrane</keyword>
<dbReference type="RefSeq" id="WP_147783490.1">
    <property type="nucleotide sequence ID" value="NZ_VRMG01000007.1"/>
</dbReference>
<keyword evidence="1" id="KW-1133">Transmembrane helix</keyword>
<dbReference type="AlphaFoldDB" id="A0A5C8URV3"/>
<organism evidence="2 3">
    <name type="scientific">Lacisediminihabitans profunda</name>
    <dbReference type="NCBI Taxonomy" id="2594790"/>
    <lineage>
        <taxon>Bacteria</taxon>
        <taxon>Bacillati</taxon>
        <taxon>Actinomycetota</taxon>
        <taxon>Actinomycetes</taxon>
        <taxon>Micrococcales</taxon>
        <taxon>Microbacteriaceae</taxon>
        <taxon>Lacisediminihabitans</taxon>
    </lineage>
</organism>
<evidence type="ECO:0000313" key="2">
    <source>
        <dbReference type="EMBL" id="TXN30306.1"/>
    </source>
</evidence>
<feature type="transmembrane region" description="Helical" evidence="1">
    <location>
        <begin position="20"/>
        <end position="44"/>
    </location>
</feature>
<protein>
    <recommendedName>
        <fullName evidence="4">Polymer-forming cytoskeletal protein</fullName>
    </recommendedName>
</protein>
<evidence type="ECO:0000256" key="1">
    <source>
        <dbReference type="SAM" id="Phobius"/>
    </source>
</evidence>
<accession>A0A5C8URV3</accession>
<name>A0A5C8URV3_9MICO</name>
<evidence type="ECO:0008006" key="4">
    <source>
        <dbReference type="Google" id="ProtNLM"/>
    </source>
</evidence>
<sequence length="541" mass="54520">MFLADRFREVANEERGAALLAAIGLTAVAAIIAVTVTSTSLYAVGYSTSMRSGVQAQAAAEAGVDFAAASLGLPAAVCQPQYSSTTEPVFSVAVSYSTLVTSPGDIDTSWVSGCPTTTAVQRLKLVATGTATSPGVAGNSSGNTRQVEAIYQYTLTAPPWLTATGASIYSFSQTDSTVNNLTLTQAGNILPTIQYLSGSVACTSGSTIKGNVILGSGGASLASGCIINGDLYASGTISLQNSRVNGNVSASTGTYPSVSLSNSAIVDGSVFAAGPVKIQGAIGGGIVAGPTGGGSVISNGATVGGSVVVAGTVSNGGAVTGTITQNQTGMVAPTVPYVPGWVDYPYAITDWPGFTETTISGSSCSGSGFTTAITTLLASPTPHVLNAVSCALDFTALSSVQSMKSDLVIIGNSFKLGGNDFESSDPAVDHKLWFIIPDRGVTNNHVPDCPSGGAFTMTNNVDIGAHVAALIYSPCPITNSADVWRGQIYSSSTKTANAFTLDYVPIGIPGVDFFKGTNAGETPTPPIATVGSRMLIRTLAG</sequence>
<dbReference type="EMBL" id="VRMG01000007">
    <property type="protein sequence ID" value="TXN30306.1"/>
    <property type="molecule type" value="Genomic_DNA"/>
</dbReference>
<proteinExistence type="predicted"/>
<comment type="caution">
    <text evidence="2">The sequence shown here is derived from an EMBL/GenBank/DDBJ whole genome shotgun (WGS) entry which is preliminary data.</text>
</comment>
<dbReference type="Proteomes" id="UP000321379">
    <property type="component" value="Unassembled WGS sequence"/>
</dbReference>
<reference evidence="2 3" key="1">
    <citation type="submission" date="2019-08" db="EMBL/GenBank/DDBJ databases">
        <title>Bacterial whole genome sequence for Glaciihabitans sp. CHu50b-6-2.</title>
        <authorList>
            <person name="Jin L."/>
        </authorList>
    </citation>
    <scope>NUCLEOTIDE SEQUENCE [LARGE SCALE GENOMIC DNA]</scope>
    <source>
        <strain evidence="2 3">CHu50b-6-2</strain>
    </source>
</reference>
<keyword evidence="1" id="KW-0472">Membrane</keyword>
<evidence type="ECO:0000313" key="3">
    <source>
        <dbReference type="Proteomes" id="UP000321379"/>
    </source>
</evidence>